<dbReference type="RefSeq" id="WP_015770197.1">
    <property type="nucleotide sequence ID" value="NC_013192.1"/>
</dbReference>
<dbReference type="Gene3D" id="3.40.50.2000">
    <property type="entry name" value="Glycogen Phosphorylase B"/>
    <property type="match status" value="1"/>
</dbReference>
<dbReference type="STRING" id="523794.Lebu_1997"/>
<evidence type="ECO:0000313" key="2">
    <source>
        <dbReference type="Proteomes" id="UP000001910"/>
    </source>
</evidence>
<proteinExistence type="predicted"/>
<dbReference type="Proteomes" id="UP000001910">
    <property type="component" value="Chromosome"/>
</dbReference>
<organism evidence="1 2">
    <name type="scientific">Leptotrichia buccalis (strain ATCC 14201 / DSM 1135 / JCM 12969 / NCTC 10249 / C-1013-b)</name>
    <dbReference type="NCBI Taxonomy" id="523794"/>
    <lineage>
        <taxon>Bacteria</taxon>
        <taxon>Fusobacteriati</taxon>
        <taxon>Fusobacteriota</taxon>
        <taxon>Fusobacteriia</taxon>
        <taxon>Fusobacteriales</taxon>
        <taxon>Leptotrichiaceae</taxon>
        <taxon>Leptotrichia</taxon>
    </lineage>
</organism>
<dbReference type="SMR" id="C7NCL3"/>
<dbReference type="SUPFAM" id="SSF48452">
    <property type="entry name" value="TPR-like"/>
    <property type="match status" value="1"/>
</dbReference>
<dbReference type="Pfam" id="PF01075">
    <property type="entry name" value="Glyco_transf_9"/>
    <property type="match status" value="1"/>
</dbReference>
<dbReference type="KEGG" id="lba:Lebu_1997"/>
<dbReference type="GO" id="GO:0016757">
    <property type="term" value="F:glycosyltransferase activity"/>
    <property type="evidence" value="ECO:0007669"/>
    <property type="project" value="InterPro"/>
</dbReference>
<dbReference type="InterPro" id="IPR002201">
    <property type="entry name" value="Glyco_trans_9"/>
</dbReference>
<gene>
    <name evidence="1" type="ordered locus">Lebu_1997</name>
</gene>
<dbReference type="HOGENOM" id="CLU_010140_0_3_0"/>
<sequence>MELNEREALKIKIGKELKLKTEEMATRQEMLELLKEFDDYILEYPEELSGYGNRSVVLEALGLYQLALNDLNVVTHMSPNLHRGWLNKALIMLRLGRLGEGWQYYEWRRGMVIDNNDFPKNHREIALPYWNGEKNTENSKLFIYAEQGLGDNIQFFRFILELKDRGIHISVLNKVELDSLLRYNLEKNDIEIFENGAKLTPEFKYYAFLMSLPHCLQIDNIDKIPYKSKYIDVPPQFEEKWKKKLRATKKKKIGVFWTSDSEHKKSRFRNVSFEKIRKLFSLDAKFHCLQKNVSEEDRQAGEKVKNLYFWDTELEDFSDTAALISQMDLVITIDTSVAHLAGALGKPTWIMLSYHPDFRWLLDREDSPWYDSVRLFRQDEDYQWDDVIEKIKNELREII</sequence>
<dbReference type="AlphaFoldDB" id="C7NCL3"/>
<dbReference type="eggNOG" id="COG0859">
    <property type="taxonomic scope" value="Bacteria"/>
</dbReference>
<dbReference type="EMBL" id="CP001685">
    <property type="protein sequence ID" value="ACV39859.1"/>
    <property type="molecule type" value="Genomic_DNA"/>
</dbReference>
<name>C7NCL3_LEPBD</name>
<evidence type="ECO:0000313" key="1">
    <source>
        <dbReference type="EMBL" id="ACV39859.1"/>
    </source>
</evidence>
<accession>C7NCL3</accession>
<protein>
    <submittedName>
        <fullName evidence="1">Tetratricopeptide repeat (TPR) family protein</fullName>
    </submittedName>
</protein>
<dbReference type="InterPro" id="IPR011990">
    <property type="entry name" value="TPR-like_helical_dom_sf"/>
</dbReference>
<dbReference type="SUPFAM" id="SSF53756">
    <property type="entry name" value="UDP-Glycosyltransferase/glycogen phosphorylase"/>
    <property type="match status" value="1"/>
</dbReference>
<reference evidence="1 2" key="1">
    <citation type="journal article" date="2009" name="Stand. Genomic Sci.">
        <title>Complete genome sequence of Leptotrichia buccalis type strain (C-1013-b).</title>
        <authorList>
            <person name="Ivanova N."/>
            <person name="Gronow S."/>
            <person name="Lapidus A."/>
            <person name="Copeland A."/>
            <person name="Glavina Del Rio T."/>
            <person name="Nolan M."/>
            <person name="Lucas S."/>
            <person name="Chen F."/>
            <person name="Tice H."/>
            <person name="Cheng J.F."/>
            <person name="Saunders E."/>
            <person name="Bruce D."/>
            <person name="Goodwin L."/>
            <person name="Brettin T."/>
            <person name="Detter J.C."/>
            <person name="Han C."/>
            <person name="Pitluck S."/>
            <person name="Mikhailova N."/>
            <person name="Pati A."/>
            <person name="Mavrommatis K."/>
            <person name="Chen A."/>
            <person name="Palaniappan K."/>
            <person name="Land M."/>
            <person name="Hauser L."/>
            <person name="Chang Y.J."/>
            <person name="Jeffries C.D."/>
            <person name="Chain P."/>
            <person name="Rohde C."/>
            <person name="Goker M."/>
            <person name="Bristow J."/>
            <person name="Eisen J.A."/>
            <person name="Markowitz V."/>
            <person name="Hugenholtz P."/>
            <person name="Kyrpides N.C."/>
            <person name="Klenk H.P."/>
        </authorList>
    </citation>
    <scope>NUCLEOTIDE SEQUENCE [LARGE SCALE GENOMIC DNA]</scope>
    <source>
        <strain evidence="2">ATCC 14201 / DSM 1135 / JCM 12969 / NCTC 10249 / C-1013-b</strain>
    </source>
</reference>
<dbReference type="Gene3D" id="1.25.40.10">
    <property type="entry name" value="Tetratricopeptide repeat domain"/>
    <property type="match status" value="1"/>
</dbReference>
<keyword evidence="2" id="KW-1185">Reference proteome</keyword>